<keyword evidence="1" id="KW-0378">Hydrolase</keyword>
<evidence type="ECO:0000313" key="4">
    <source>
        <dbReference type="Proteomes" id="UP001311915"/>
    </source>
</evidence>
<organism evidence="3 4">
    <name type="scientific">Solanum pinnatisectum</name>
    <name type="common">tansyleaf nightshade</name>
    <dbReference type="NCBI Taxonomy" id="50273"/>
    <lineage>
        <taxon>Eukaryota</taxon>
        <taxon>Viridiplantae</taxon>
        <taxon>Streptophyta</taxon>
        <taxon>Embryophyta</taxon>
        <taxon>Tracheophyta</taxon>
        <taxon>Spermatophyta</taxon>
        <taxon>Magnoliopsida</taxon>
        <taxon>eudicotyledons</taxon>
        <taxon>Gunneridae</taxon>
        <taxon>Pentapetalae</taxon>
        <taxon>asterids</taxon>
        <taxon>lamiids</taxon>
        <taxon>Solanales</taxon>
        <taxon>Solanaceae</taxon>
        <taxon>Solanoideae</taxon>
        <taxon>Solaneae</taxon>
        <taxon>Solanum</taxon>
    </lineage>
</organism>
<dbReference type="SUPFAM" id="SSF50630">
    <property type="entry name" value="Acid proteases"/>
    <property type="match status" value="1"/>
</dbReference>
<dbReference type="EMBL" id="JAWPEI010000009">
    <property type="protein sequence ID" value="KAK4716515.1"/>
    <property type="molecule type" value="Genomic_DNA"/>
</dbReference>
<reference evidence="3 4" key="1">
    <citation type="submission" date="2023-10" db="EMBL/GenBank/DDBJ databases">
        <title>Genome-Wide Identification Analysis in wild type Solanum Pinnatisectum Reveals Some Genes Defensing Phytophthora Infestans.</title>
        <authorList>
            <person name="Sun C."/>
        </authorList>
    </citation>
    <scope>NUCLEOTIDE SEQUENCE [LARGE SCALE GENOMIC DNA]</scope>
    <source>
        <strain evidence="3">LQN</strain>
        <tissue evidence="3">Leaf</tissue>
    </source>
</reference>
<name>A0AAV9KSU2_9SOLN</name>
<dbReference type="GO" id="GO:0004190">
    <property type="term" value="F:aspartic-type endopeptidase activity"/>
    <property type="evidence" value="ECO:0007669"/>
    <property type="project" value="InterPro"/>
</dbReference>
<sequence>MVDFPREVDTPHVQLDIYSSKWDKSVQVIALMDTGAASTILNAAVIPDDKWISHFQNSSTPSKEILTTKLITKHPFVIKFFPGLQFRTKLLGSAVPGRDLIIGFDIYTKLMDRLERE</sequence>
<proteinExistence type="predicted"/>
<evidence type="ECO:0000256" key="1">
    <source>
        <dbReference type="ARBA" id="ARBA00022801"/>
    </source>
</evidence>
<evidence type="ECO:0000259" key="2">
    <source>
        <dbReference type="PROSITE" id="PS50175"/>
    </source>
</evidence>
<dbReference type="PROSITE" id="PS50175">
    <property type="entry name" value="ASP_PROT_RETROV"/>
    <property type="match status" value="1"/>
</dbReference>
<feature type="domain" description="Peptidase A2" evidence="2">
    <location>
        <begin position="28"/>
        <end position="51"/>
    </location>
</feature>
<dbReference type="InterPro" id="IPR018061">
    <property type="entry name" value="Retropepsins"/>
</dbReference>
<dbReference type="InterPro" id="IPR001995">
    <property type="entry name" value="Peptidase_A2_cat"/>
</dbReference>
<dbReference type="Proteomes" id="UP001311915">
    <property type="component" value="Unassembled WGS sequence"/>
</dbReference>
<keyword evidence="4" id="KW-1185">Reference proteome</keyword>
<comment type="caution">
    <text evidence="3">The sequence shown here is derived from an EMBL/GenBank/DDBJ whole genome shotgun (WGS) entry which is preliminary data.</text>
</comment>
<gene>
    <name evidence="3" type="ORF">R3W88_014853</name>
</gene>
<dbReference type="InterPro" id="IPR021109">
    <property type="entry name" value="Peptidase_aspartic_dom_sf"/>
</dbReference>
<dbReference type="Pfam" id="PF00077">
    <property type="entry name" value="RVP"/>
    <property type="match status" value="1"/>
</dbReference>
<evidence type="ECO:0000313" key="3">
    <source>
        <dbReference type="EMBL" id="KAK4716515.1"/>
    </source>
</evidence>
<dbReference type="AlphaFoldDB" id="A0AAV9KSU2"/>
<accession>A0AAV9KSU2</accession>
<protein>
    <recommendedName>
        <fullName evidence="2">Peptidase A2 domain-containing protein</fullName>
    </recommendedName>
</protein>
<dbReference type="Gene3D" id="2.40.70.10">
    <property type="entry name" value="Acid Proteases"/>
    <property type="match status" value="1"/>
</dbReference>
<dbReference type="GO" id="GO:0006508">
    <property type="term" value="P:proteolysis"/>
    <property type="evidence" value="ECO:0007669"/>
    <property type="project" value="InterPro"/>
</dbReference>